<feature type="non-terminal residue" evidence="1">
    <location>
        <position position="1"/>
    </location>
</feature>
<sequence>IGFYIVRDRSDRMSPREGGVGGRTGGVFLENVCFPVSNLVGQRACSVRAPIHGTCCEDA</sequence>
<evidence type="ECO:0000313" key="1">
    <source>
        <dbReference type="EMBL" id="KAF5893551.1"/>
    </source>
</evidence>
<accession>A0A8J4WWQ4</accession>
<protein>
    <submittedName>
        <fullName evidence="1">Poly(U)-specific endoribonuclease</fullName>
    </submittedName>
</protein>
<dbReference type="Proteomes" id="UP000727407">
    <property type="component" value="Unassembled WGS sequence"/>
</dbReference>
<gene>
    <name evidence="1" type="primary">endou</name>
    <name evidence="1" type="ORF">DAT39_016752</name>
</gene>
<comment type="caution">
    <text evidence="1">The sequence shown here is derived from an EMBL/GenBank/DDBJ whole genome shotgun (WGS) entry which is preliminary data.</text>
</comment>
<name>A0A8J4WWQ4_CLAMG</name>
<proteinExistence type="predicted"/>
<organism evidence="1 2">
    <name type="scientific">Clarias magur</name>
    <name type="common">Asian catfish</name>
    <name type="synonym">Macropteronotus magur</name>
    <dbReference type="NCBI Taxonomy" id="1594786"/>
    <lineage>
        <taxon>Eukaryota</taxon>
        <taxon>Metazoa</taxon>
        <taxon>Chordata</taxon>
        <taxon>Craniata</taxon>
        <taxon>Vertebrata</taxon>
        <taxon>Euteleostomi</taxon>
        <taxon>Actinopterygii</taxon>
        <taxon>Neopterygii</taxon>
        <taxon>Teleostei</taxon>
        <taxon>Ostariophysi</taxon>
        <taxon>Siluriformes</taxon>
        <taxon>Clariidae</taxon>
        <taxon>Clarias</taxon>
    </lineage>
</organism>
<reference evidence="1" key="1">
    <citation type="submission" date="2020-07" db="EMBL/GenBank/DDBJ databases">
        <title>Clarias magur genome sequencing, assembly and annotation.</title>
        <authorList>
            <person name="Kushwaha B."/>
            <person name="Kumar R."/>
            <person name="Das P."/>
            <person name="Joshi C.G."/>
            <person name="Kumar D."/>
            <person name="Nagpure N.S."/>
            <person name="Pandey M."/>
            <person name="Agarwal S."/>
            <person name="Srivastava S."/>
            <person name="Singh M."/>
            <person name="Sahoo L."/>
            <person name="Jayasankar P."/>
            <person name="Meher P.K."/>
            <person name="Koringa P.G."/>
            <person name="Iquebal M.A."/>
            <person name="Das S.P."/>
            <person name="Bit A."/>
            <person name="Patnaik S."/>
            <person name="Patel N."/>
            <person name="Shah T.M."/>
            <person name="Hinsu A."/>
            <person name="Jena J.K."/>
        </authorList>
    </citation>
    <scope>NUCLEOTIDE SEQUENCE</scope>
    <source>
        <strain evidence="1">CIFAMagur01</strain>
        <tissue evidence="1">Testis</tissue>
    </source>
</reference>
<evidence type="ECO:0000313" key="2">
    <source>
        <dbReference type="Proteomes" id="UP000727407"/>
    </source>
</evidence>
<dbReference type="AlphaFoldDB" id="A0A8J4WWQ4"/>
<keyword evidence="2" id="KW-1185">Reference proteome</keyword>
<dbReference type="EMBL" id="QNUK01000428">
    <property type="protein sequence ID" value="KAF5893551.1"/>
    <property type="molecule type" value="Genomic_DNA"/>
</dbReference>